<sequence length="413" mass="44476">MGFAECYYANAVSGYSPWACDKINANAECKQPVWADFKNMWNGQGHFYVAWTIWNLNSLFSNYYQAIFNAQGTVATQISSIINIINPVKPADTTIEDILTALSVGLAFIPDVASAFEEGEALVKGLITAAQQAPGVGKYVFATGTSDSQQFDYTKVSESLGHVVTAFKDNYVSALQTAADDVASFTAFASNFPISGQIPDLNTVVDKCLTSLYTLVISRAYQADNVILTRQVTTDVNALCSNGTHLNWNLGCGNGYGKYGECATFWYDSKADISYALTDTQDQMRDFNSHMQTFFNGMTTGALLLGGADACAQASKSNQGSLPIVDTSPNGATTPCLSNLQACTGDLTAKPKTQPNPFTDCPPKVAPKFYYQACADLYGTISGAAAPIQYLGWGLLANKNYQNAEEPFCVAYN</sequence>
<name>A0ABR4AHG9_9LECA</name>
<evidence type="ECO:0000313" key="1">
    <source>
        <dbReference type="EMBL" id="KAL2045209.1"/>
    </source>
</evidence>
<keyword evidence="2" id="KW-1185">Reference proteome</keyword>
<dbReference type="Proteomes" id="UP001590950">
    <property type="component" value="Unassembled WGS sequence"/>
</dbReference>
<accession>A0ABR4AHG9</accession>
<gene>
    <name evidence="1" type="ORF">N7G274_002291</name>
</gene>
<proteinExistence type="predicted"/>
<evidence type="ECO:0000313" key="2">
    <source>
        <dbReference type="Proteomes" id="UP001590950"/>
    </source>
</evidence>
<protein>
    <submittedName>
        <fullName evidence="1">Uncharacterized protein</fullName>
    </submittedName>
</protein>
<reference evidence="1 2" key="1">
    <citation type="submission" date="2024-09" db="EMBL/GenBank/DDBJ databases">
        <title>Rethinking Asexuality: The Enigmatic Case of Functional Sexual Genes in Lepraria (Stereocaulaceae).</title>
        <authorList>
            <person name="Doellman M."/>
            <person name="Sun Y."/>
            <person name="Barcenas-Pena A."/>
            <person name="Lumbsch H.T."/>
            <person name="Grewe F."/>
        </authorList>
    </citation>
    <scope>NUCLEOTIDE SEQUENCE [LARGE SCALE GENOMIC DNA]</scope>
    <source>
        <strain evidence="1 2">Mercado 3170</strain>
    </source>
</reference>
<organism evidence="1 2">
    <name type="scientific">Stereocaulon virgatum</name>
    <dbReference type="NCBI Taxonomy" id="373712"/>
    <lineage>
        <taxon>Eukaryota</taxon>
        <taxon>Fungi</taxon>
        <taxon>Dikarya</taxon>
        <taxon>Ascomycota</taxon>
        <taxon>Pezizomycotina</taxon>
        <taxon>Lecanoromycetes</taxon>
        <taxon>OSLEUM clade</taxon>
        <taxon>Lecanoromycetidae</taxon>
        <taxon>Lecanorales</taxon>
        <taxon>Lecanorineae</taxon>
        <taxon>Stereocaulaceae</taxon>
        <taxon>Stereocaulon</taxon>
    </lineage>
</organism>
<comment type="caution">
    <text evidence="1">The sequence shown here is derived from an EMBL/GenBank/DDBJ whole genome shotgun (WGS) entry which is preliminary data.</text>
</comment>
<dbReference type="EMBL" id="JBEFKJ010000007">
    <property type="protein sequence ID" value="KAL2045209.1"/>
    <property type="molecule type" value="Genomic_DNA"/>
</dbReference>